<reference evidence="1" key="1">
    <citation type="submission" date="2018-11" db="EMBL/GenBank/DDBJ databases">
        <authorList>
            <consortium name="Genoscope - CEA"/>
            <person name="William W."/>
        </authorList>
    </citation>
    <scope>NUCLEOTIDE SEQUENCE</scope>
</reference>
<gene>
    <name evidence="1" type="ORF">BRAA10T42880Z</name>
</gene>
<organism evidence="1">
    <name type="scientific">Brassica campestris</name>
    <name type="common">Field mustard</name>
    <dbReference type="NCBI Taxonomy" id="3711"/>
    <lineage>
        <taxon>Eukaryota</taxon>
        <taxon>Viridiplantae</taxon>
        <taxon>Streptophyta</taxon>
        <taxon>Embryophyta</taxon>
        <taxon>Tracheophyta</taxon>
        <taxon>Spermatophyta</taxon>
        <taxon>Magnoliopsida</taxon>
        <taxon>eudicotyledons</taxon>
        <taxon>Gunneridae</taxon>
        <taxon>Pentapetalae</taxon>
        <taxon>rosids</taxon>
        <taxon>malvids</taxon>
        <taxon>Brassicales</taxon>
        <taxon>Brassicaceae</taxon>
        <taxon>Brassiceae</taxon>
        <taxon>Brassica</taxon>
    </lineage>
</organism>
<proteinExistence type="predicted"/>
<name>A0A3P6CES3_BRACM</name>
<evidence type="ECO:0000313" key="1">
    <source>
        <dbReference type="EMBL" id="VDD17167.1"/>
    </source>
</evidence>
<accession>A0A3P6CES3</accession>
<protein>
    <submittedName>
        <fullName evidence="1">Uncharacterized protein</fullName>
    </submittedName>
</protein>
<dbReference type="AlphaFoldDB" id="A0A3P6CES3"/>
<sequence length="56" mass="6654">MDLEKSRRCSRTLLKTENKPRKIRSIQQAQKMILWGDIISWNRVLEEKVVTCVPRA</sequence>
<dbReference type="EMBL" id="LR031577">
    <property type="protein sequence ID" value="VDD17167.1"/>
    <property type="molecule type" value="Genomic_DNA"/>
</dbReference>